<dbReference type="EMBL" id="LBSX01000008">
    <property type="protein sequence ID" value="KKQ27538.1"/>
    <property type="molecule type" value="Genomic_DNA"/>
</dbReference>
<dbReference type="STRING" id="1619046.US42_C0008G0049"/>
<gene>
    <name evidence="13" type="ORF">US42_C0008G0049</name>
</gene>
<dbReference type="InterPro" id="IPR022635">
    <property type="entry name" value="DNA_polIII_beta_C"/>
</dbReference>
<accession>A0A0G0G8W1</accession>
<dbReference type="Gene3D" id="3.10.150.10">
    <property type="entry name" value="DNA Polymerase III, subunit A, domain 2"/>
    <property type="match status" value="1"/>
</dbReference>
<keyword evidence="5 9" id="KW-0548">Nucleotidyltransferase</keyword>
<keyword evidence="6 9" id="KW-0235">DNA replication</keyword>
<comment type="function">
    <text evidence="9">Confers DNA tethering and processivity to DNA polymerases and other proteins. Acts as a clamp, forming a ring around DNA (a reaction catalyzed by the clamp-loading complex) which diffuses in an ATP-independent manner freely and bidirectionally along dsDNA. Initially characterized for its ability to contact the catalytic subunit of DNA polymerase III (Pol III), a complex, multichain enzyme responsible for most of the replicative synthesis in bacteria; Pol III exhibits 3'-5' exonuclease proofreading activity. The beta chain is required for initiation of replication as well as for processivity of DNA replication.</text>
</comment>
<dbReference type="GO" id="GO:0006271">
    <property type="term" value="P:DNA strand elongation involved in DNA replication"/>
    <property type="evidence" value="ECO:0007669"/>
    <property type="project" value="TreeGrafter"/>
</dbReference>
<name>A0A0G0G8W1_9BACT</name>
<evidence type="ECO:0000256" key="3">
    <source>
        <dbReference type="ARBA" id="ARBA00022490"/>
    </source>
</evidence>
<organism evidence="13 14">
    <name type="scientific">Candidatus Magasanikbacteria bacterium GW2011_GWC2_37_14</name>
    <dbReference type="NCBI Taxonomy" id="1619046"/>
    <lineage>
        <taxon>Bacteria</taxon>
        <taxon>Candidatus Magasanikiibacteriota</taxon>
    </lineage>
</organism>
<evidence type="ECO:0000256" key="1">
    <source>
        <dbReference type="ARBA" id="ARBA00004496"/>
    </source>
</evidence>
<comment type="subcellular location">
    <subcellularLocation>
        <location evidence="1 9">Cytoplasm</location>
    </subcellularLocation>
</comment>
<protein>
    <recommendedName>
        <fullName evidence="9">Beta sliding clamp</fullName>
    </recommendedName>
</protein>
<dbReference type="PANTHER" id="PTHR30478">
    <property type="entry name" value="DNA POLYMERASE III SUBUNIT BETA"/>
    <property type="match status" value="1"/>
</dbReference>
<dbReference type="GO" id="GO:0009360">
    <property type="term" value="C:DNA polymerase III complex"/>
    <property type="evidence" value="ECO:0007669"/>
    <property type="project" value="InterPro"/>
</dbReference>
<comment type="subunit">
    <text evidence="9">Forms a ring-shaped head-to-tail homodimer around DNA.</text>
</comment>
<sequence>MKYTCIKENLEKALDLVSGTAGKQVNLPILLNILIQAEESGVKLISTNLEMAVKVQVRAKVEKTGSFTVPAKTLTDFVHLLPEEQVEMELIESELVIRCGSSSTKIKGMSADEFPVVPEVEEKHGYVLKVNDLKQAMSQTVFACAKNEVRPELAGVFVGLFTERFKGLIMATTDSYRLAEKKVPVEQGEDEIKVIVPSRTVHEIIRLLALAKEEQGESNVRLWISENQIAIRYDSFELTSRLVSGRYPDYTQIIPTSFKTTALFSISAMTKKIKAASLFTTMGVNAVSFDLNSSENSIAISSTSTQTGEHASEMDVEISGEENSILLNHRYVLDGLQNLGSEEAEFKMNGADSPCLFKAKGNEDYLYIVMPIRQ</sequence>
<dbReference type="InterPro" id="IPR022637">
    <property type="entry name" value="DNA_polIII_beta_cen"/>
</dbReference>
<dbReference type="GO" id="GO:0008408">
    <property type="term" value="F:3'-5' exonuclease activity"/>
    <property type="evidence" value="ECO:0007669"/>
    <property type="project" value="InterPro"/>
</dbReference>
<keyword evidence="8" id="KW-0238">DNA-binding</keyword>
<comment type="similarity">
    <text evidence="2 9">Belongs to the beta sliding clamp family.</text>
</comment>
<evidence type="ECO:0000256" key="7">
    <source>
        <dbReference type="ARBA" id="ARBA00022932"/>
    </source>
</evidence>
<feature type="domain" description="DNA polymerase III beta sliding clamp central" evidence="11">
    <location>
        <begin position="128"/>
        <end position="249"/>
    </location>
</feature>
<evidence type="ECO:0000259" key="12">
    <source>
        <dbReference type="Pfam" id="PF02768"/>
    </source>
</evidence>
<evidence type="ECO:0000256" key="8">
    <source>
        <dbReference type="ARBA" id="ARBA00023125"/>
    </source>
</evidence>
<keyword evidence="7 9" id="KW-0239">DNA-directed DNA polymerase</keyword>
<evidence type="ECO:0000259" key="11">
    <source>
        <dbReference type="Pfam" id="PF02767"/>
    </source>
</evidence>
<dbReference type="AlphaFoldDB" id="A0A0G0G8W1"/>
<dbReference type="InterPro" id="IPR001001">
    <property type="entry name" value="DNA_polIII_beta"/>
</dbReference>
<dbReference type="GO" id="GO:0003677">
    <property type="term" value="F:DNA binding"/>
    <property type="evidence" value="ECO:0007669"/>
    <property type="project" value="UniProtKB-UniRule"/>
</dbReference>
<keyword evidence="4 9" id="KW-0808">Transferase</keyword>
<feature type="domain" description="DNA polymerase III beta sliding clamp N-terminal" evidence="10">
    <location>
        <begin position="1"/>
        <end position="118"/>
    </location>
</feature>
<evidence type="ECO:0000313" key="13">
    <source>
        <dbReference type="EMBL" id="KKQ27538.1"/>
    </source>
</evidence>
<dbReference type="SUPFAM" id="SSF55979">
    <property type="entry name" value="DNA clamp"/>
    <property type="match status" value="3"/>
</dbReference>
<dbReference type="GO" id="GO:0003887">
    <property type="term" value="F:DNA-directed DNA polymerase activity"/>
    <property type="evidence" value="ECO:0007669"/>
    <property type="project" value="UniProtKB-UniRule"/>
</dbReference>
<dbReference type="Pfam" id="PF02768">
    <property type="entry name" value="DNA_pol3_beta_3"/>
    <property type="match status" value="1"/>
</dbReference>
<dbReference type="Pfam" id="PF02767">
    <property type="entry name" value="DNA_pol3_beta_2"/>
    <property type="match status" value="1"/>
</dbReference>
<dbReference type="Proteomes" id="UP000034849">
    <property type="component" value="Unassembled WGS sequence"/>
</dbReference>
<dbReference type="PANTHER" id="PTHR30478:SF0">
    <property type="entry name" value="BETA SLIDING CLAMP"/>
    <property type="match status" value="1"/>
</dbReference>
<comment type="caution">
    <text evidence="13">The sequence shown here is derived from an EMBL/GenBank/DDBJ whole genome shotgun (WGS) entry which is preliminary data.</text>
</comment>
<dbReference type="Gene3D" id="3.70.10.10">
    <property type="match status" value="1"/>
</dbReference>
<keyword evidence="3 9" id="KW-0963">Cytoplasm</keyword>
<evidence type="ECO:0000256" key="2">
    <source>
        <dbReference type="ARBA" id="ARBA00010752"/>
    </source>
</evidence>
<evidence type="ECO:0000256" key="4">
    <source>
        <dbReference type="ARBA" id="ARBA00022679"/>
    </source>
</evidence>
<dbReference type="Pfam" id="PF00712">
    <property type="entry name" value="DNA_pol3_beta"/>
    <property type="match status" value="1"/>
</dbReference>
<dbReference type="InterPro" id="IPR022634">
    <property type="entry name" value="DNA_polIII_beta_N"/>
</dbReference>
<evidence type="ECO:0000256" key="6">
    <source>
        <dbReference type="ARBA" id="ARBA00022705"/>
    </source>
</evidence>
<dbReference type="InterPro" id="IPR046938">
    <property type="entry name" value="DNA_clamp_sf"/>
</dbReference>
<reference evidence="13 14" key="1">
    <citation type="journal article" date="2015" name="Nature">
        <title>rRNA introns, odd ribosomes, and small enigmatic genomes across a large radiation of phyla.</title>
        <authorList>
            <person name="Brown C.T."/>
            <person name="Hug L.A."/>
            <person name="Thomas B.C."/>
            <person name="Sharon I."/>
            <person name="Castelle C.J."/>
            <person name="Singh A."/>
            <person name="Wilkins M.J."/>
            <person name="Williams K.H."/>
            <person name="Banfield J.F."/>
        </authorList>
    </citation>
    <scope>NUCLEOTIDE SEQUENCE [LARGE SCALE GENOMIC DNA]</scope>
</reference>
<dbReference type="SMART" id="SM00480">
    <property type="entry name" value="POL3Bc"/>
    <property type="match status" value="1"/>
</dbReference>
<dbReference type="CDD" id="cd00140">
    <property type="entry name" value="beta_clamp"/>
    <property type="match status" value="1"/>
</dbReference>
<dbReference type="GO" id="GO:0005737">
    <property type="term" value="C:cytoplasm"/>
    <property type="evidence" value="ECO:0007669"/>
    <property type="project" value="UniProtKB-SubCell"/>
</dbReference>
<evidence type="ECO:0000259" key="10">
    <source>
        <dbReference type="Pfam" id="PF00712"/>
    </source>
</evidence>
<evidence type="ECO:0000256" key="9">
    <source>
        <dbReference type="PIRNR" id="PIRNR000804"/>
    </source>
</evidence>
<evidence type="ECO:0000313" key="14">
    <source>
        <dbReference type="Proteomes" id="UP000034849"/>
    </source>
</evidence>
<proteinExistence type="inferred from homology"/>
<dbReference type="PIRSF" id="PIRSF000804">
    <property type="entry name" value="DNA_pol_III_b"/>
    <property type="match status" value="1"/>
</dbReference>
<dbReference type="NCBIfam" id="TIGR00663">
    <property type="entry name" value="dnan"/>
    <property type="match status" value="1"/>
</dbReference>
<feature type="domain" description="DNA polymerase III beta sliding clamp C-terminal" evidence="12">
    <location>
        <begin position="252"/>
        <end position="373"/>
    </location>
</feature>
<evidence type="ECO:0000256" key="5">
    <source>
        <dbReference type="ARBA" id="ARBA00022695"/>
    </source>
</evidence>